<sequence length="136" mass="13968">MTPQKKIRVGAGFVAIWVLLGGAWLCDYFFGGTEFWKLASGELTVLLGIGAGTAMLREGRRGQEAVNAAAKDAGAGKQAAEETRTGETQTGNTAAKDAGIAGPAVGETQAGETQAGNTTGKGTAARTARQPEEKKR</sequence>
<evidence type="ECO:0000256" key="1">
    <source>
        <dbReference type="SAM" id="MobiDB-lite"/>
    </source>
</evidence>
<evidence type="ECO:0000313" key="3">
    <source>
        <dbReference type="Proteomes" id="UP000323119"/>
    </source>
</evidence>
<dbReference type="EMBL" id="VVUY01000001">
    <property type="protein sequence ID" value="KAA2564219.1"/>
    <property type="molecule type" value="Genomic_DNA"/>
</dbReference>
<feature type="compositionally biased region" description="Low complexity" evidence="1">
    <location>
        <begin position="113"/>
        <end position="128"/>
    </location>
</feature>
<organism evidence="2 3">
    <name type="scientific">Alistipes onderdonkii</name>
    <dbReference type="NCBI Taxonomy" id="328813"/>
    <lineage>
        <taxon>Bacteria</taxon>
        <taxon>Pseudomonadati</taxon>
        <taxon>Bacteroidota</taxon>
        <taxon>Bacteroidia</taxon>
        <taxon>Bacteroidales</taxon>
        <taxon>Rikenellaceae</taxon>
        <taxon>Alistipes</taxon>
    </lineage>
</organism>
<comment type="caution">
    <text evidence="2">The sequence shown here is derived from an EMBL/GenBank/DDBJ whole genome shotgun (WGS) entry which is preliminary data.</text>
</comment>
<dbReference type="AlphaFoldDB" id="A0A9P4DQB1"/>
<protein>
    <submittedName>
        <fullName evidence="2">Uncharacterized protein</fullName>
    </submittedName>
</protein>
<feature type="compositionally biased region" description="Low complexity" evidence="1">
    <location>
        <begin position="67"/>
        <end position="78"/>
    </location>
</feature>
<dbReference type="RefSeq" id="WP_055202613.1">
    <property type="nucleotide sequence ID" value="NZ_DAWDON010000020.1"/>
</dbReference>
<dbReference type="Proteomes" id="UP000323119">
    <property type="component" value="Unassembled WGS sequence"/>
</dbReference>
<evidence type="ECO:0000313" key="2">
    <source>
        <dbReference type="EMBL" id="KAA2564219.1"/>
    </source>
</evidence>
<proteinExistence type="predicted"/>
<accession>A0A9P4DQB1</accession>
<feature type="region of interest" description="Disordered" evidence="1">
    <location>
        <begin position="67"/>
        <end position="136"/>
    </location>
</feature>
<name>A0A9P4DQB1_9BACT</name>
<reference evidence="2 3" key="1">
    <citation type="journal article" date="2019" name="Nat. Med.">
        <title>A library of human gut bacterial isolates paired with longitudinal multiomics data enables mechanistic microbiome research.</title>
        <authorList>
            <person name="Poyet M."/>
            <person name="Groussin M."/>
            <person name="Gibbons S.M."/>
            <person name="Avila-Pacheco J."/>
            <person name="Jiang X."/>
            <person name="Kearney S.M."/>
            <person name="Perrotta A.R."/>
            <person name="Berdy B."/>
            <person name="Zhao S."/>
            <person name="Lieberman T.D."/>
            <person name="Swanson P.K."/>
            <person name="Smith M."/>
            <person name="Roesemann S."/>
            <person name="Alexander J.E."/>
            <person name="Rich S.A."/>
            <person name="Livny J."/>
            <person name="Vlamakis H."/>
            <person name="Clish C."/>
            <person name="Bullock K."/>
            <person name="Deik A."/>
            <person name="Scott J."/>
            <person name="Pierce K.A."/>
            <person name="Xavier R.J."/>
            <person name="Alm E.J."/>
        </authorList>
    </citation>
    <scope>NUCLEOTIDE SEQUENCE [LARGE SCALE GENOMIC DNA]</scope>
    <source>
        <strain evidence="2 3">BIOML-A204</strain>
    </source>
</reference>
<gene>
    <name evidence="2" type="ORF">F2S36_00270</name>
</gene>